<protein>
    <submittedName>
        <fullName evidence="6">DUF1656 domain-containing protein</fullName>
    </submittedName>
</protein>
<keyword evidence="3 5" id="KW-1133">Transmembrane helix</keyword>
<evidence type="ECO:0000313" key="6">
    <source>
        <dbReference type="EMBL" id="QEM82748.1"/>
    </source>
</evidence>
<sequence>MALKEYALGGIYYSPLLLYALVGLTATIIIRFLVHRLLGSRRLWYQAWVDASLFVLCTAATAWFGATATGAA</sequence>
<accession>A0A5C1NK22</accession>
<organism evidence="6 7">
    <name type="scientific">Halomonas binhaiensis</name>
    <dbReference type="NCBI Taxonomy" id="2562282"/>
    <lineage>
        <taxon>Bacteria</taxon>
        <taxon>Pseudomonadati</taxon>
        <taxon>Pseudomonadota</taxon>
        <taxon>Gammaproteobacteria</taxon>
        <taxon>Oceanospirillales</taxon>
        <taxon>Halomonadaceae</taxon>
        <taxon>Halomonas</taxon>
    </lineage>
</organism>
<dbReference type="Proteomes" id="UP000324285">
    <property type="component" value="Chromosome"/>
</dbReference>
<gene>
    <name evidence="6" type="ORF">E4T21_15245</name>
</gene>
<dbReference type="AlphaFoldDB" id="A0A5C1NK22"/>
<reference evidence="6" key="1">
    <citation type="submission" date="2021-02" db="EMBL/GenBank/DDBJ databases">
        <title>Strain Y2R2, a novel species of the genus Halomonas.</title>
        <authorList>
            <person name="Huang H."/>
        </authorList>
    </citation>
    <scope>NUCLEOTIDE SEQUENCE</scope>
    <source>
        <strain evidence="6">Y2R2</strain>
    </source>
</reference>
<evidence type="ECO:0000256" key="2">
    <source>
        <dbReference type="ARBA" id="ARBA00022692"/>
    </source>
</evidence>
<proteinExistence type="predicted"/>
<keyword evidence="7" id="KW-1185">Reference proteome</keyword>
<dbReference type="RefSeq" id="WP_149285871.1">
    <property type="nucleotide sequence ID" value="NZ_CP038437.2"/>
</dbReference>
<dbReference type="KEGG" id="hbh:E4T21_15245"/>
<keyword evidence="1" id="KW-1003">Cell membrane</keyword>
<dbReference type="Pfam" id="PF07869">
    <property type="entry name" value="DUF1656"/>
    <property type="match status" value="1"/>
</dbReference>
<name>A0A5C1NK22_9GAMM</name>
<dbReference type="OrthoDB" id="7021192at2"/>
<keyword evidence="2 5" id="KW-0812">Transmembrane</keyword>
<evidence type="ECO:0000256" key="3">
    <source>
        <dbReference type="ARBA" id="ARBA00022989"/>
    </source>
</evidence>
<evidence type="ECO:0000256" key="1">
    <source>
        <dbReference type="ARBA" id="ARBA00022475"/>
    </source>
</evidence>
<feature type="transmembrane region" description="Helical" evidence="5">
    <location>
        <begin position="12"/>
        <end position="34"/>
    </location>
</feature>
<feature type="transmembrane region" description="Helical" evidence="5">
    <location>
        <begin position="43"/>
        <end position="66"/>
    </location>
</feature>
<dbReference type="InterPro" id="IPR012451">
    <property type="entry name" value="DUF1656"/>
</dbReference>
<evidence type="ECO:0000256" key="5">
    <source>
        <dbReference type="SAM" id="Phobius"/>
    </source>
</evidence>
<evidence type="ECO:0000256" key="4">
    <source>
        <dbReference type="ARBA" id="ARBA00023136"/>
    </source>
</evidence>
<dbReference type="EMBL" id="CP038437">
    <property type="protein sequence ID" value="QEM82748.1"/>
    <property type="molecule type" value="Genomic_DNA"/>
</dbReference>
<keyword evidence="4 5" id="KW-0472">Membrane</keyword>
<evidence type="ECO:0000313" key="7">
    <source>
        <dbReference type="Proteomes" id="UP000324285"/>
    </source>
</evidence>